<dbReference type="GeneID" id="101511341"/>
<evidence type="ECO:0000256" key="1">
    <source>
        <dbReference type="ARBA" id="ARBA00022614"/>
    </source>
</evidence>
<reference evidence="4" key="1">
    <citation type="journal article" date="2013" name="Nat. Biotechnol.">
        <title>Draft genome sequence of chickpea (Cicer arietinum) provides a resource for trait improvement.</title>
        <authorList>
            <person name="Varshney R.K."/>
            <person name="Song C."/>
            <person name="Saxena R.K."/>
            <person name="Azam S."/>
            <person name="Yu S."/>
            <person name="Sharpe A.G."/>
            <person name="Cannon S."/>
            <person name="Baek J."/>
            <person name="Rosen B.D."/>
            <person name="Tar'an B."/>
            <person name="Millan T."/>
            <person name="Zhang X."/>
            <person name="Ramsay L.D."/>
            <person name="Iwata A."/>
            <person name="Wang Y."/>
            <person name="Nelson W."/>
            <person name="Farmer A.D."/>
            <person name="Gaur P.M."/>
            <person name="Soderlund C."/>
            <person name="Penmetsa R.V."/>
            <person name="Xu C."/>
            <person name="Bharti A.K."/>
            <person name="He W."/>
            <person name="Winter P."/>
            <person name="Zhao S."/>
            <person name="Hane J.K."/>
            <person name="Carrasquilla-Garcia N."/>
            <person name="Condie J.A."/>
            <person name="Upadhyaya H.D."/>
            <person name="Luo M.C."/>
            <person name="Thudi M."/>
            <person name="Gowda C.L."/>
            <person name="Singh N.P."/>
            <person name="Lichtenzveig J."/>
            <person name="Gali K.K."/>
            <person name="Rubio J."/>
            <person name="Nadarajan N."/>
            <person name="Dolezel J."/>
            <person name="Bansal K.C."/>
            <person name="Xu X."/>
            <person name="Edwards D."/>
            <person name="Zhang G."/>
            <person name="Kahl G."/>
            <person name="Gil J."/>
            <person name="Singh K.B."/>
            <person name="Datta S.K."/>
            <person name="Jackson S.A."/>
            <person name="Wang J."/>
            <person name="Cook D.R."/>
        </authorList>
    </citation>
    <scope>NUCLEOTIDE SEQUENCE [LARGE SCALE GENOMIC DNA]</scope>
    <source>
        <strain evidence="4">cv. CDC Frontier</strain>
    </source>
</reference>
<dbReference type="GO" id="GO:0005737">
    <property type="term" value="C:cytoplasm"/>
    <property type="evidence" value="ECO:0007669"/>
    <property type="project" value="TreeGrafter"/>
</dbReference>
<dbReference type="eggNOG" id="KOG0619">
    <property type="taxonomic scope" value="Eukaryota"/>
</dbReference>
<dbReference type="SUPFAM" id="SSF54236">
    <property type="entry name" value="Ubiquitin-like"/>
    <property type="match status" value="1"/>
</dbReference>
<dbReference type="InterPro" id="IPR029071">
    <property type="entry name" value="Ubiquitin-like_domsf"/>
</dbReference>
<dbReference type="Gene3D" id="3.80.10.10">
    <property type="entry name" value="Ribonuclease Inhibitor"/>
    <property type="match status" value="1"/>
</dbReference>
<dbReference type="InterPro" id="IPR032675">
    <property type="entry name" value="LRR_dom_sf"/>
</dbReference>
<dbReference type="InterPro" id="IPR001611">
    <property type="entry name" value="Leu-rich_rpt"/>
</dbReference>
<dbReference type="InterPro" id="IPR003591">
    <property type="entry name" value="Leu-rich_rpt_typical-subtyp"/>
</dbReference>
<dbReference type="Pfam" id="PF13855">
    <property type="entry name" value="LRR_8"/>
    <property type="match status" value="1"/>
</dbReference>
<evidence type="ECO:0000313" key="5">
    <source>
        <dbReference type="RefSeq" id="XP_004500301.1"/>
    </source>
</evidence>
<organism evidence="4 5">
    <name type="scientific">Cicer arietinum</name>
    <name type="common">Chickpea</name>
    <name type="synonym">Garbanzo</name>
    <dbReference type="NCBI Taxonomy" id="3827"/>
    <lineage>
        <taxon>Eukaryota</taxon>
        <taxon>Viridiplantae</taxon>
        <taxon>Streptophyta</taxon>
        <taxon>Embryophyta</taxon>
        <taxon>Tracheophyta</taxon>
        <taxon>Spermatophyta</taxon>
        <taxon>Magnoliopsida</taxon>
        <taxon>eudicotyledons</taxon>
        <taxon>Gunneridae</taxon>
        <taxon>Pentapetalae</taxon>
        <taxon>rosids</taxon>
        <taxon>fabids</taxon>
        <taxon>Fabales</taxon>
        <taxon>Fabaceae</taxon>
        <taxon>Papilionoideae</taxon>
        <taxon>50 kb inversion clade</taxon>
        <taxon>NPAAA clade</taxon>
        <taxon>Hologalegina</taxon>
        <taxon>IRL clade</taxon>
        <taxon>Cicereae</taxon>
        <taxon>Cicer</taxon>
    </lineage>
</organism>
<dbReference type="InterPro" id="IPR000626">
    <property type="entry name" value="Ubiquitin-like_dom"/>
</dbReference>
<evidence type="ECO:0000256" key="2">
    <source>
        <dbReference type="ARBA" id="ARBA00022737"/>
    </source>
</evidence>
<reference evidence="5" key="2">
    <citation type="submission" date="2025-08" db="UniProtKB">
        <authorList>
            <consortium name="RefSeq"/>
        </authorList>
    </citation>
    <scope>IDENTIFICATION</scope>
    <source>
        <tissue evidence="5">Etiolated seedlings</tissue>
    </source>
</reference>
<sequence length="374" mass="41323">MENEGGSNSNATTTITLSVKFSGSTIPISISPQSTIKELKSLLLPLTNVLPRGQKIIFKGKVLEDPITLSASNLINGSKLMLLASQGLYQGDGPVLKNAQVVPRSRKDSHSSFSNDTKKVPVKNRLERWKATGVVALSECNLEAIPDEVWNCGSSARVLDCNNNLLKNVPVEISRLTGLEKLLINANDLLDESINWEGLANLKYLTVLSLNQNRLTTLPSALGSISSLRELHVSNNKLTGLPDEIGQLTQLEVLKANNNRMSKISEFIGNCHSLVEVDFSSNLLSELPETFSSLNNMKALHLSNNGMKSLPSKLFKTCLQLSTLDLHNTEITIDLLRQFEGWDDFDERRRSKHQKQLDFRVGVSRDFDEGADKN</sequence>
<dbReference type="Proteomes" id="UP000087171">
    <property type="component" value="Chromosome Ca5"/>
</dbReference>
<dbReference type="PROSITE" id="PS50053">
    <property type="entry name" value="UBIQUITIN_2"/>
    <property type="match status" value="1"/>
</dbReference>
<dbReference type="Pfam" id="PF00240">
    <property type="entry name" value="ubiquitin"/>
    <property type="match status" value="1"/>
</dbReference>
<dbReference type="OrthoDB" id="2187496at2759"/>
<keyword evidence="1" id="KW-0433">Leucine-rich repeat</keyword>
<dbReference type="Gene3D" id="3.10.20.90">
    <property type="entry name" value="Phosphatidylinositol 3-kinase Catalytic Subunit, Chain A, domain 1"/>
    <property type="match status" value="1"/>
</dbReference>
<dbReference type="PaxDb" id="3827-XP_004500301.1"/>
<keyword evidence="2" id="KW-0677">Repeat</keyword>
<dbReference type="PROSITE" id="PS51450">
    <property type="entry name" value="LRR"/>
    <property type="match status" value="1"/>
</dbReference>
<dbReference type="PANTHER" id="PTHR48051">
    <property type="match status" value="1"/>
</dbReference>
<dbReference type="PANTHER" id="PTHR48051:SF1">
    <property type="entry name" value="RAS SUPPRESSOR PROTEIN 1"/>
    <property type="match status" value="1"/>
</dbReference>
<dbReference type="SMART" id="SM00213">
    <property type="entry name" value="UBQ"/>
    <property type="match status" value="1"/>
</dbReference>
<evidence type="ECO:0000259" key="3">
    <source>
        <dbReference type="PROSITE" id="PS50053"/>
    </source>
</evidence>
<dbReference type="SMART" id="SM00364">
    <property type="entry name" value="LRR_BAC"/>
    <property type="match status" value="5"/>
</dbReference>
<dbReference type="KEGG" id="cam:101511341"/>
<dbReference type="AlphaFoldDB" id="A0A1S2Y6V1"/>
<proteinExistence type="predicted"/>
<dbReference type="SMART" id="SM00369">
    <property type="entry name" value="LRR_TYP"/>
    <property type="match status" value="5"/>
</dbReference>
<accession>A0A1S2Y6V1</accession>
<protein>
    <submittedName>
        <fullName evidence="5">LRR repeats and ubiquitin-like domain-containing protein At2g30105</fullName>
    </submittedName>
</protein>
<gene>
    <name evidence="5" type="primary">LOC101511341</name>
</gene>
<keyword evidence="4" id="KW-1185">Reference proteome</keyword>
<dbReference type="STRING" id="3827.A0A1S2Y6V1"/>
<dbReference type="InterPro" id="IPR050216">
    <property type="entry name" value="LRR_domain-containing"/>
</dbReference>
<dbReference type="RefSeq" id="XP_004500301.1">
    <property type="nucleotide sequence ID" value="XM_004500244.3"/>
</dbReference>
<evidence type="ECO:0000313" key="4">
    <source>
        <dbReference type="Proteomes" id="UP000087171"/>
    </source>
</evidence>
<feature type="domain" description="Ubiquitin-like" evidence="3">
    <location>
        <begin position="15"/>
        <end position="86"/>
    </location>
</feature>
<name>A0A1S2Y6V1_CICAR</name>
<dbReference type="SUPFAM" id="SSF52058">
    <property type="entry name" value="L domain-like"/>
    <property type="match status" value="1"/>
</dbReference>